<organism evidence="2 3">
    <name type="scientific">Gloeophyllum trabeum (strain ATCC 11539 / FP-39264 / Madison 617)</name>
    <name type="common">Brown rot fungus</name>
    <dbReference type="NCBI Taxonomy" id="670483"/>
    <lineage>
        <taxon>Eukaryota</taxon>
        <taxon>Fungi</taxon>
        <taxon>Dikarya</taxon>
        <taxon>Basidiomycota</taxon>
        <taxon>Agaricomycotina</taxon>
        <taxon>Agaricomycetes</taxon>
        <taxon>Gloeophyllales</taxon>
        <taxon>Gloeophyllaceae</taxon>
        <taxon>Gloeophyllum</taxon>
    </lineage>
</organism>
<dbReference type="KEGG" id="gtr:GLOTRDRAFT_128842"/>
<feature type="compositionally biased region" description="Polar residues" evidence="1">
    <location>
        <begin position="79"/>
        <end position="97"/>
    </location>
</feature>
<evidence type="ECO:0000313" key="3">
    <source>
        <dbReference type="Proteomes" id="UP000030669"/>
    </source>
</evidence>
<dbReference type="RefSeq" id="XP_007865692.1">
    <property type="nucleotide sequence ID" value="XM_007867501.1"/>
</dbReference>
<name>S7Q7W3_GLOTA</name>
<evidence type="ECO:0000313" key="2">
    <source>
        <dbReference type="EMBL" id="EPQ55622.1"/>
    </source>
</evidence>
<sequence>MTPASPTKGNDIKVARKQVAKEHPGFFPKGSTPPTTPDVEFDEDDFDFNGGFHDFSHGASTSGNRGRDQQPKALGTKSKAATSANLNLMPNAKNSKA</sequence>
<protein>
    <submittedName>
        <fullName evidence="2">Uncharacterized protein</fullName>
    </submittedName>
</protein>
<dbReference type="EMBL" id="KB469301">
    <property type="protein sequence ID" value="EPQ55622.1"/>
    <property type="molecule type" value="Genomic_DNA"/>
</dbReference>
<evidence type="ECO:0000256" key="1">
    <source>
        <dbReference type="SAM" id="MobiDB-lite"/>
    </source>
</evidence>
<reference evidence="2 3" key="1">
    <citation type="journal article" date="2012" name="Science">
        <title>The Paleozoic origin of enzymatic lignin decomposition reconstructed from 31 fungal genomes.</title>
        <authorList>
            <person name="Floudas D."/>
            <person name="Binder M."/>
            <person name="Riley R."/>
            <person name="Barry K."/>
            <person name="Blanchette R.A."/>
            <person name="Henrissat B."/>
            <person name="Martinez A.T."/>
            <person name="Otillar R."/>
            <person name="Spatafora J.W."/>
            <person name="Yadav J.S."/>
            <person name="Aerts A."/>
            <person name="Benoit I."/>
            <person name="Boyd A."/>
            <person name="Carlson A."/>
            <person name="Copeland A."/>
            <person name="Coutinho P.M."/>
            <person name="de Vries R.P."/>
            <person name="Ferreira P."/>
            <person name="Findley K."/>
            <person name="Foster B."/>
            <person name="Gaskell J."/>
            <person name="Glotzer D."/>
            <person name="Gorecki P."/>
            <person name="Heitman J."/>
            <person name="Hesse C."/>
            <person name="Hori C."/>
            <person name="Igarashi K."/>
            <person name="Jurgens J.A."/>
            <person name="Kallen N."/>
            <person name="Kersten P."/>
            <person name="Kohler A."/>
            <person name="Kuees U."/>
            <person name="Kumar T.K.A."/>
            <person name="Kuo A."/>
            <person name="LaButti K."/>
            <person name="Larrondo L.F."/>
            <person name="Lindquist E."/>
            <person name="Ling A."/>
            <person name="Lombard V."/>
            <person name="Lucas S."/>
            <person name="Lundell T."/>
            <person name="Martin R."/>
            <person name="McLaughlin D.J."/>
            <person name="Morgenstern I."/>
            <person name="Morin E."/>
            <person name="Murat C."/>
            <person name="Nagy L.G."/>
            <person name="Nolan M."/>
            <person name="Ohm R.A."/>
            <person name="Patyshakuliyeva A."/>
            <person name="Rokas A."/>
            <person name="Ruiz-Duenas F.J."/>
            <person name="Sabat G."/>
            <person name="Salamov A."/>
            <person name="Samejima M."/>
            <person name="Schmutz J."/>
            <person name="Slot J.C."/>
            <person name="St John F."/>
            <person name="Stenlid J."/>
            <person name="Sun H."/>
            <person name="Sun S."/>
            <person name="Syed K."/>
            <person name="Tsang A."/>
            <person name="Wiebenga A."/>
            <person name="Young D."/>
            <person name="Pisabarro A."/>
            <person name="Eastwood D.C."/>
            <person name="Martin F."/>
            <person name="Cullen D."/>
            <person name="Grigoriev I.V."/>
            <person name="Hibbett D.S."/>
        </authorList>
    </citation>
    <scope>NUCLEOTIDE SEQUENCE [LARGE SCALE GENOMIC DNA]</scope>
    <source>
        <strain evidence="2 3">ATCC 11539</strain>
    </source>
</reference>
<dbReference type="AlphaFoldDB" id="S7Q7W3"/>
<keyword evidence="3" id="KW-1185">Reference proteome</keyword>
<accession>S7Q7W3</accession>
<dbReference type="HOGENOM" id="CLU_2346897_0_0_1"/>
<dbReference type="GeneID" id="19301804"/>
<dbReference type="Proteomes" id="UP000030669">
    <property type="component" value="Unassembled WGS sequence"/>
</dbReference>
<proteinExistence type="predicted"/>
<feature type="region of interest" description="Disordered" evidence="1">
    <location>
        <begin position="21"/>
        <end position="97"/>
    </location>
</feature>
<gene>
    <name evidence="2" type="ORF">GLOTRDRAFT_128842</name>
</gene>
<dbReference type="OrthoDB" id="10580292at2759"/>